<evidence type="ECO:0000256" key="5">
    <source>
        <dbReference type="ARBA" id="ARBA00022927"/>
    </source>
</evidence>
<dbReference type="AlphaFoldDB" id="A0AAW1JHR2"/>
<evidence type="ECO:0000259" key="14">
    <source>
        <dbReference type="PROSITE" id="PS50002"/>
    </source>
</evidence>
<dbReference type="InterPro" id="IPR001452">
    <property type="entry name" value="SH3_domain"/>
</dbReference>
<dbReference type="GO" id="GO:1990429">
    <property type="term" value="C:peroxisomal importomer complex"/>
    <property type="evidence" value="ECO:0007669"/>
    <property type="project" value="TreeGrafter"/>
</dbReference>
<evidence type="ECO:0000256" key="6">
    <source>
        <dbReference type="ARBA" id="ARBA00022989"/>
    </source>
</evidence>
<dbReference type="InterPro" id="IPR036028">
    <property type="entry name" value="SH3-like_dom_sf"/>
</dbReference>
<evidence type="ECO:0000313" key="16">
    <source>
        <dbReference type="Proteomes" id="UP001458880"/>
    </source>
</evidence>
<dbReference type="SUPFAM" id="SSF50044">
    <property type="entry name" value="SH3-domain"/>
    <property type="match status" value="1"/>
</dbReference>
<dbReference type="InterPro" id="IPR035463">
    <property type="entry name" value="Pex13"/>
</dbReference>
<evidence type="ECO:0000256" key="11">
    <source>
        <dbReference type="ARBA" id="ARBA00034535"/>
    </source>
</evidence>
<organism evidence="15 16">
    <name type="scientific">Popillia japonica</name>
    <name type="common">Japanese beetle</name>
    <dbReference type="NCBI Taxonomy" id="7064"/>
    <lineage>
        <taxon>Eukaryota</taxon>
        <taxon>Metazoa</taxon>
        <taxon>Ecdysozoa</taxon>
        <taxon>Arthropoda</taxon>
        <taxon>Hexapoda</taxon>
        <taxon>Insecta</taxon>
        <taxon>Pterygota</taxon>
        <taxon>Neoptera</taxon>
        <taxon>Endopterygota</taxon>
        <taxon>Coleoptera</taxon>
        <taxon>Polyphaga</taxon>
        <taxon>Scarabaeiformia</taxon>
        <taxon>Scarabaeidae</taxon>
        <taxon>Rutelinae</taxon>
        <taxon>Popillia</taxon>
    </lineage>
</organism>
<evidence type="ECO:0000256" key="9">
    <source>
        <dbReference type="ARBA" id="ARBA00023140"/>
    </source>
</evidence>
<keyword evidence="8" id="KW-0472">Membrane</keyword>
<reference evidence="15 16" key="1">
    <citation type="journal article" date="2024" name="BMC Genomics">
        <title>De novo assembly and annotation of Popillia japonica's genome with initial clues to its potential as an invasive pest.</title>
        <authorList>
            <person name="Cucini C."/>
            <person name="Boschi S."/>
            <person name="Funari R."/>
            <person name="Cardaioli E."/>
            <person name="Iannotti N."/>
            <person name="Marturano G."/>
            <person name="Paoli F."/>
            <person name="Bruttini M."/>
            <person name="Carapelli A."/>
            <person name="Frati F."/>
            <person name="Nardi F."/>
        </authorList>
    </citation>
    <scope>NUCLEOTIDE SEQUENCE [LARGE SCALE GENOMIC DNA]</scope>
    <source>
        <strain evidence="15">DMR45628</strain>
    </source>
</reference>
<keyword evidence="2 13" id="KW-0728">SH3 domain</keyword>
<dbReference type="EMBL" id="JASPKY010000377">
    <property type="protein sequence ID" value="KAK9703078.1"/>
    <property type="molecule type" value="Genomic_DNA"/>
</dbReference>
<name>A0AAW1JHR2_POPJA</name>
<evidence type="ECO:0000256" key="12">
    <source>
        <dbReference type="ARBA" id="ARBA00046271"/>
    </source>
</evidence>
<evidence type="ECO:0000256" key="8">
    <source>
        <dbReference type="ARBA" id="ARBA00023136"/>
    </source>
</evidence>
<dbReference type="SMART" id="SM00326">
    <property type="entry name" value="SH3"/>
    <property type="match status" value="1"/>
</dbReference>
<gene>
    <name evidence="15" type="ORF">QE152_g29581</name>
</gene>
<keyword evidence="3" id="KW-0813">Transport</keyword>
<dbReference type="InterPro" id="IPR007223">
    <property type="entry name" value="Peroxin-13_N"/>
</dbReference>
<keyword evidence="7" id="KW-0811">Translocation</keyword>
<keyword evidence="16" id="KW-1185">Reference proteome</keyword>
<dbReference type="GO" id="GO:0005778">
    <property type="term" value="C:peroxisomal membrane"/>
    <property type="evidence" value="ECO:0007669"/>
    <property type="project" value="UniProtKB-SubCell"/>
</dbReference>
<dbReference type="Gene3D" id="2.30.30.40">
    <property type="entry name" value="SH3 Domains"/>
    <property type="match status" value="1"/>
</dbReference>
<evidence type="ECO:0000256" key="1">
    <source>
        <dbReference type="ARBA" id="ARBA00006033"/>
    </source>
</evidence>
<proteinExistence type="inferred from homology"/>
<evidence type="ECO:0000256" key="10">
    <source>
        <dbReference type="ARBA" id="ARBA00029693"/>
    </source>
</evidence>
<evidence type="ECO:0000313" key="15">
    <source>
        <dbReference type="EMBL" id="KAK9703078.1"/>
    </source>
</evidence>
<evidence type="ECO:0000256" key="7">
    <source>
        <dbReference type="ARBA" id="ARBA00023010"/>
    </source>
</evidence>
<dbReference type="Proteomes" id="UP001458880">
    <property type="component" value="Unassembled WGS sequence"/>
</dbReference>
<keyword evidence="4" id="KW-0812">Transmembrane</keyword>
<comment type="subcellular location">
    <subcellularLocation>
        <location evidence="12">Peroxisome membrane</location>
    </subcellularLocation>
</comment>
<feature type="domain" description="SH3" evidence="14">
    <location>
        <begin position="262"/>
        <end position="329"/>
    </location>
</feature>
<accession>A0AAW1JHR2</accession>
<sequence>MSAPIKPWEATTLNNNGIIRNVTPTNPAIPQIGSTNITRPALPPKPLQNSYGVSNYNSYSPYSGYGGGYGAMPYRSSLFSTPYGGYGSYGGYNTYGGLGNYSTFGMRDNTEERFIQYAEERSRHTFSSIENVVRAFSSISMMLDNTFFAMTSSFRAVLSVAENFGRLRSVFGQIWYSINIFRLFNWLYRKLRSMFGLKVTENAKSLAWNEAMSGAVAEAAGNSGGANWSALAFLGIIISAPYVISKFLPKYEDKYNPQNWLSTGVRAKAAFDFVATSPNELTINRNDEIVLAPKQIQEEMRLYNTGWAFATCNGRSGVIPLNYIVVVKNVNKSNRQNLSELPVPPTSAQRPKRVSFGENQIFELKNSLEENIPSETEKVTRVQIPVENKDERKINDEMRESIT</sequence>
<evidence type="ECO:0000256" key="13">
    <source>
        <dbReference type="PROSITE-ProRule" id="PRU00192"/>
    </source>
</evidence>
<protein>
    <recommendedName>
        <fullName evidence="11">Peroxisomal membrane protein PEX13</fullName>
    </recommendedName>
    <alternativeName>
        <fullName evidence="10">Peroxin-13</fullName>
    </alternativeName>
</protein>
<dbReference type="Pfam" id="PF07653">
    <property type="entry name" value="SH3_2"/>
    <property type="match status" value="1"/>
</dbReference>
<keyword evidence="6" id="KW-1133">Transmembrane helix</keyword>
<dbReference type="PROSITE" id="PS50002">
    <property type="entry name" value="SH3"/>
    <property type="match status" value="1"/>
</dbReference>
<keyword evidence="5" id="KW-0653">Protein transport</keyword>
<dbReference type="PANTHER" id="PTHR19332">
    <property type="entry name" value="PEROXISOMAL MEMBRANE PROTEIN PEX13"/>
    <property type="match status" value="1"/>
</dbReference>
<evidence type="ECO:0000256" key="3">
    <source>
        <dbReference type="ARBA" id="ARBA00022448"/>
    </source>
</evidence>
<evidence type="ECO:0000256" key="4">
    <source>
        <dbReference type="ARBA" id="ARBA00022692"/>
    </source>
</evidence>
<comment type="similarity">
    <text evidence="1">Belongs to the peroxin-13 family.</text>
</comment>
<comment type="caution">
    <text evidence="15">The sequence shown here is derived from an EMBL/GenBank/DDBJ whole genome shotgun (WGS) entry which is preliminary data.</text>
</comment>
<dbReference type="PANTHER" id="PTHR19332:SF1">
    <property type="entry name" value="PEROXISOMAL MEMBRANE PROTEIN PEX13"/>
    <property type="match status" value="1"/>
</dbReference>
<keyword evidence="9" id="KW-0576">Peroxisome</keyword>
<dbReference type="Pfam" id="PF04088">
    <property type="entry name" value="Peroxin-13_N"/>
    <property type="match status" value="1"/>
</dbReference>
<evidence type="ECO:0000256" key="2">
    <source>
        <dbReference type="ARBA" id="ARBA00022443"/>
    </source>
</evidence>
<dbReference type="GO" id="GO:0016560">
    <property type="term" value="P:protein import into peroxisome matrix, docking"/>
    <property type="evidence" value="ECO:0007669"/>
    <property type="project" value="InterPro"/>
</dbReference>